<evidence type="ECO:0000256" key="3">
    <source>
        <dbReference type="ARBA" id="ARBA00023163"/>
    </source>
</evidence>
<dbReference type="GO" id="GO:0003677">
    <property type="term" value="F:DNA binding"/>
    <property type="evidence" value="ECO:0007669"/>
    <property type="project" value="UniProtKB-KW"/>
</dbReference>
<reference evidence="7" key="1">
    <citation type="submission" date="2017-05" db="EMBL/GenBank/DDBJ databases">
        <title>Streptomyces olivochromogenes NBRC 3561 whole genome shotgun sequence.</title>
        <authorList>
            <person name="Dohra H."/>
            <person name="Kodani S."/>
        </authorList>
    </citation>
    <scope>NUCLEOTIDE SEQUENCE [LARGE SCALE GENOMIC DNA]</scope>
    <source>
        <strain evidence="7">NBRC 3561</strain>
    </source>
</reference>
<feature type="domain" description="HTH luxR-type" evidence="5">
    <location>
        <begin position="311"/>
        <end position="368"/>
    </location>
</feature>
<comment type="caution">
    <text evidence="6">The sequence shown here is derived from an EMBL/GenBank/DDBJ whole genome shotgun (WGS) entry which is preliminary data.</text>
</comment>
<feature type="compositionally biased region" description="Basic and acidic residues" evidence="4">
    <location>
        <begin position="280"/>
        <end position="289"/>
    </location>
</feature>
<name>A0A250VDL6_STROL</name>
<evidence type="ECO:0000256" key="1">
    <source>
        <dbReference type="ARBA" id="ARBA00023015"/>
    </source>
</evidence>
<keyword evidence="2" id="KW-0238">DNA-binding</keyword>
<dbReference type="InterPro" id="IPR000792">
    <property type="entry name" value="Tscrpt_reg_LuxR_C"/>
</dbReference>
<gene>
    <name evidence="6" type="ORF">SO3561_03709</name>
</gene>
<dbReference type="InterPro" id="IPR016032">
    <property type="entry name" value="Sig_transdc_resp-reg_C-effctor"/>
</dbReference>
<feature type="compositionally biased region" description="Basic residues" evidence="4">
    <location>
        <begin position="290"/>
        <end position="302"/>
    </location>
</feature>
<dbReference type="CDD" id="cd06170">
    <property type="entry name" value="LuxR_C_like"/>
    <property type="match status" value="1"/>
</dbReference>
<dbReference type="Proteomes" id="UP000217446">
    <property type="component" value="Unassembled WGS sequence"/>
</dbReference>
<dbReference type="InterPro" id="IPR036388">
    <property type="entry name" value="WH-like_DNA-bd_sf"/>
</dbReference>
<dbReference type="EMBL" id="BDQI01000006">
    <property type="protein sequence ID" value="GAX52199.1"/>
    <property type="molecule type" value="Genomic_DNA"/>
</dbReference>
<feature type="region of interest" description="Disordered" evidence="4">
    <location>
        <begin position="1"/>
        <end position="24"/>
    </location>
</feature>
<keyword evidence="1" id="KW-0805">Transcription regulation</keyword>
<feature type="compositionally biased region" description="Basic and acidic residues" evidence="4">
    <location>
        <begin position="11"/>
        <end position="22"/>
    </location>
</feature>
<evidence type="ECO:0000313" key="7">
    <source>
        <dbReference type="Proteomes" id="UP000217446"/>
    </source>
</evidence>
<dbReference type="Gene3D" id="1.10.10.10">
    <property type="entry name" value="Winged helix-like DNA-binding domain superfamily/Winged helix DNA-binding domain"/>
    <property type="match status" value="1"/>
</dbReference>
<dbReference type="SMART" id="SM00421">
    <property type="entry name" value="HTH_LUXR"/>
    <property type="match status" value="1"/>
</dbReference>
<protein>
    <submittedName>
        <fullName evidence="6">SARP family transcriptional regulator</fullName>
    </submittedName>
</protein>
<dbReference type="SUPFAM" id="SSF46894">
    <property type="entry name" value="C-terminal effector domain of the bipartite response regulators"/>
    <property type="match status" value="1"/>
</dbReference>
<dbReference type="STRING" id="1963.AQJ27_24000"/>
<evidence type="ECO:0000259" key="5">
    <source>
        <dbReference type="SMART" id="SM00421"/>
    </source>
</evidence>
<organism evidence="6 7">
    <name type="scientific">Streptomyces olivochromogenes</name>
    <dbReference type="NCBI Taxonomy" id="1963"/>
    <lineage>
        <taxon>Bacteria</taxon>
        <taxon>Bacillati</taxon>
        <taxon>Actinomycetota</taxon>
        <taxon>Actinomycetes</taxon>
        <taxon>Kitasatosporales</taxon>
        <taxon>Streptomycetaceae</taxon>
        <taxon>Streptomyces</taxon>
    </lineage>
</organism>
<proteinExistence type="predicted"/>
<accession>A0A250VDL6</accession>
<evidence type="ECO:0000256" key="2">
    <source>
        <dbReference type="ARBA" id="ARBA00023125"/>
    </source>
</evidence>
<feature type="region of interest" description="Disordered" evidence="4">
    <location>
        <begin position="272"/>
        <end position="308"/>
    </location>
</feature>
<keyword evidence="7" id="KW-1185">Reference proteome</keyword>
<dbReference type="Pfam" id="PF00196">
    <property type="entry name" value="GerE"/>
    <property type="match status" value="1"/>
</dbReference>
<evidence type="ECO:0000313" key="6">
    <source>
        <dbReference type="EMBL" id="GAX52199.1"/>
    </source>
</evidence>
<dbReference type="PANTHER" id="PTHR44688:SF16">
    <property type="entry name" value="DNA-BINDING TRANSCRIPTIONAL ACTIVATOR DEVR_DOSR"/>
    <property type="match status" value="1"/>
</dbReference>
<dbReference type="PANTHER" id="PTHR44688">
    <property type="entry name" value="DNA-BINDING TRANSCRIPTIONAL ACTIVATOR DEVR_DOSR"/>
    <property type="match status" value="1"/>
</dbReference>
<dbReference type="GO" id="GO:0006355">
    <property type="term" value="P:regulation of DNA-templated transcription"/>
    <property type="evidence" value="ECO:0007669"/>
    <property type="project" value="InterPro"/>
</dbReference>
<dbReference type="AlphaFoldDB" id="A0A250VDL6"/>
<evidence type="ECO:0000256" key="4">
    <source>
        <dbReference type="SAM" id="MobiDB-lite"/>
    </source>
</evidence>
<sequence>MPALGGRSFRNRKEPSAVDRGGRGAAKGIRVPAARVVSVPSLLRGWLGLSDPAASVLVTVDDLHRLDAQLPSALPQLISDFSPAAVVWVLPRRTSRGGPEVERVFSLLPEPPLPHTRVALGPLPEDAERELTADLLGAPPSPTLAALAAAAEGNARLLIELLQCLSEENAFTFAGGRAEVTSTALPERVHRVVRLLLAEIPSRCRLFIQLAALSGKEFELGAVAEAFGQPAGMLLPLVEEATDVGVNAGVGDRLFFTQPLFRQAVLESLPEPMRAGARGESARPGESVRRRARPPRRGRHGRPALAVQPWPPGLGEIDRVIATLVSDGLTNSQIATRINRSPLTLSYHLRKMFGTLSVRSRSELAGTVGQRLWEAP</sequence>
<keyword evidence="3" id="KW-0804">Transcription</keyword>